<evidence type="ECO:0000259" key="1">
    <source>
        <dbReference type="Pfam" id="PF13524"/>
    </source>
</evidence>
<dbReference type="InterPro" id="IPR055259">
    <property type="entry name" value="YkvP/CgeB_Glyco_trans-like"/>
</dbReference>
<feature type="domain" description="Spore protein YkvP/CgeB glycosyl transferase-like" evidence="1">
    <location>
        <begin position="332"/>
        <end position="467"/>
    </location>
</feature>
<evidence type="ECO:0000313" key="2">
    <source>
        <dbReference type="EMBL" id="TCS64729.1"/>
    </source>
</evidence>
<gene>
    <name evidence="2" type="ORF">EDD55_10155</name>
</gene>
<dbReference type="Proteomes" id="UP000295304">
    <property type="component" value="Unassembled WGS sequence"/>
</dbReference>
<dbReference type="GO" id="GO:0016740">
    <property type="term" value="F:transferase activity"/>
    <property type="evidence" value="ECO:0007669"/>
    <property type="project" value="UniProtKB-KW"/>
</dbReference>
<dbReference type="EMBL" id="SLZW01000001">
    <property type="protein sequence ID" value="TCS64729.1"/>
    <property type="molecule type" value="Genomic_DNA"/>
</dbReference>
<evidence type="ECO:0000313" key="3">
    <source>
        <dbReference type="Proteomes" id="UP000295304"/>
    </source>
</evidence>
<proteinExistence type="predicted"/>
<reference evidence="2 3" key="1">
    <citation type="submission" date="2019-03" db="EMBL/GenBank/DDBJ databases">
        <title>Genomic Encyclopedia of Type Strains, Phase IV (KMG-IV): sequencing the most valuable type-strain genomes for metagenomic binning, comparative biology and taxonomic classification.</title>
        <authorList>
            <person name="Goeker M."/>
        </authorList>
    </citation>
    <scope>NUCLEOTIDE SEQUENCE [LARGE SCALE GENOMIC DNA]</scope>
    <source>
        <strain evidence="2 3">DSM 101688</strain>
    </source>
</reference>
<sequence>MPKHKSLRFLIMPNVANAYDQRMVKGLADGLNGIGHYGAAMPTPLSSVEIIKLCENFSIDVVLQVNRIRDPDVPLPPHIRHISWYQDVYPETLDGFSESFRDFDLLYALGDPEVLGINVEVPCFVGNLFTGVDPQTLTFTPRLSEQNIDFSLCAGLPAPVTPAPSPRLDMLWFLDNLIYSFPLIGRSRLIWLLRRMFFGKYIPVDYVPLAILQVIQQVVDSFYRPLRGELNIHKLAAAMLDQAALYDDKLSAPTPKKPRLRKKRACAHILTPYVTQRSTFRAKLLRYMTGHASIQTRGGISPIAGAISYFSQSYPRLMDRVALVKLAERVSSSLELYGPGLELHEFARPYHKGVLTTQKDLLDVYARSKINLSNNTHGLGLHSRTLECMAVGGFLFMHESPHDKTVGGMLSSFEPGVHYGAYTPENFEDEARRWLHDDAGRRQVGENAKRVIQERHCWRHRAQQIVDDLAR</sequence>
<keyword evidence="3" id="KW-1185">Reference proteome</keyword>
<comment type="caution">
    <text evidence="2">The sequence shown here is derived from an EMBL/GenBank/DDBJ whole genome shotgun (WGS) entry which is preliminary data.</text>
</comment>
<accession>A0A4R3JF36</accession>
<dbReference type="RefSeq" id="WP_132937486.1">
    <property type="nucleotide sequence ID" value="NZ_CP119676.1"/>
</dbReference>
<keyword evidence="2" id="KW-0808">Transferase</keyword>
<name>A0A4R3JF36_9PROT</name>
<dbReference type="Pfam" id="PF13524">
    <property type="entry name" value="Glyco_trans_1_2"/>
    <property type="match status" value="1"/>
</dbReference>
<organism evidence="2 3">
    <name type="scientific">Varunaivibrio sulfuroxidans</name>
    <dbReference type="NCBI Taxonomy" id="1773489"/>
    <lineage>
        <taxon>Bacteria</taxon>
        <taxon>Pseudomonadati</taxon>
        <taxon>Pseudomonadota</taxon>
        <taxon>Alphaproteobacteria</taxon>
        <taxon>Rhodospirillales</taxon>
        <taxon>Magnetovibrionaceae</taxon>
        <taxon>Varunaivibrio</taxon>
    </lineage>
</organism>
<protein>
    <submittedName>
        <fullName evidence="2">Glycosyl transferase family 1</fullName>
    </submittedName>
</protein>
<dbReference type="OrthoDB" id="110463at2"/>
<dbReference type="AlphaFoldDB" id="A0A4R3JF36"/>